<evidence type="ECO:0000256" key="2">
    <source>
        <dbReference type="ARBA" id="ARBA00022862"/>
    </source>
</evidence>
<feature type="active site" description="Cysteine sulfenic acid (-SOH) intermediate; for peroxidase activity" evidence="10">
    <location>
        <position position="45"/>
    </location>
</feature>
<comment type="catalytic activity">
    <reaction evidence="8">
        <text>a hydroperoxide + [protein]-dithiol = [protein]-disulfide + an alcohol + H2O</text>
        <dbReference type="Rhea" id="RHEA:10008"/>
        <dbReference type="Rhea" id="RHEA-COMP:10593"/>
        <dbReference type="Rhea" id="RHEA-COMP:10594"/>
        <dbReference type="ChEBI" id="CHEBI:15377"/>
        <dbReference type="ChEBI" id="CHEBI:29950"/>
        <dbReference type="ChEBI" id="CHEBI:30879"/>
        <dbReference type="ChEBI" id="CHEBI:35924"/>
        <dbReference type="ChEBI" id="CHEBI:50058"/>
    </reaction>
</comment>
<sequence length="219" mass="24769">MALNIGDQFPNFQAETSQGKIDFYEWMEESWAILFSHPADYTPVCTTELARVAQLLPEFKKRNVKPIALSVDTVDSHRGWIEDIKAYGSLSSFDYPIIADDKRELATKLNMLDKDELNKDGIPLTCRAVFIVDNNKKLRLSILYPATTGRNFDEILRVIDSLILTSTKSVATPADWKQGETCMILPTISDQEALDKFPNGYTTRDVPSGKKYIRETAQP</sequence>
<comment type="similarity">
    <text evidence="5">Belongs to the peroxiredoxin family. Prx6 subfamily.</text>
</comment>
<dbReference type="GO" id="GO:0005739">
    <property type="term" value="C:mitochondrion"/>
    <property type="evidence" value="ECO:0007669"/>
    <property type="project" value="TreeGrafter"/>
</dbReference>
<comment type="function">
    <text evidence="7">Thiol-specific peroxidase that catalyzes the reduction of hydrogen peroxide and organic hydroperoxides to water and alcohols, respectively. Plays a role in cell protection against oxidative stress by detoxifying peroxides.</text>
</comment>
<keyword evidence="2 9" id="KW-0049">Antioxidant</keyword>
<dbReference type="GO" id="GO:0045454">
    <property type="term" value="P:cell redox homeostasis"/>
    <property type="evidence" value="ECO:0007669"/>
    <property type="project" value="TreeGrafter"/>
</dbReference>
<reference evidence="14" key="2">
    <citation type="submission" date="2025-04" db="UniProtKB">
        <authorList>
            <consortium name="RefSeq"/>
        </authorList>
    </citation>
    <scope>IDENTIFICATION</scope>
    <source>
        <strain evidence="14">Aabys</strain>
    </source>
</reference>
<evidence type="ECO:0000256" key="6">
    <source>
        <dbReference type="ARBA" id="ARBA00026176"/>
    </source>
</evidence>
<evidence type="ECO:0000256" key="5">
    <source>
        <dbReference type="ARBA" id="ARBA00025719"/>
    </source>
</evidence>
<dbReference type="InterPro" id="IPR024706">
    <property type="entry name" value="Peroxiredoxin_AhpC-typ"/>
</dbReference>
<evidence type="ECO:0000256" key="7">
    <source>
        <dbReference type="ARBA" id="ARBA00037420"/>
    </source>
</evidence>
<gene>
    <name evidence="12" type="primary">101887675</name>
    <name evidence="14" type="synonym">LOC101887675</name>
</gene>
<evidence type="ECO:0000256" key="10">
    <source>
        <dbReference type="PIRSR" id="PIRSR000239-1"/>
    </source>
</evidence>
<dbReference type="FunFam" id="3.30.1020.10:FF:000001">
    <property type="entry name" value="1-Cys peroxiredoxin"/>
    <property type="match status" value="1"/>
</dbReference>
<keyword evidence="4 9" id="KW-0676">Redox-active center</keyword>
<evidence type="ECO:0000259" key="11">
    <source>
        <dbReference type="PROSITE" id="PS51352"/>
    </source>
</evidence>
<evidence type="ECO:0000256" key="8">
    <source>
        <dbReference type="ARBA" id="ARBA00051132"/>
    </source>
</evidence>
<evidence type="ECO:0000256" key="9">
    <source>
        <dbReference type="PIRNR" id="PIRNR000239"/>
    </source>
</evidence>
<feature type="domain" description="Thioredoxin" evidence="11">
    <location>
        <begin position="3"/>
        <end position="164"/>
    </location>
</feature>
<dbReference type="InterPro" id="IPR019479">
    <property type="entry name" value="Peroxiredoxin_C"/>
</dbReference>
<dbReference type="PIRSF" id="PIRSF000239">
    <property type="entry name" value="AHPC"/>
    <property type="match status" value="1"/>
</dbReference>
<name>A0A1I8N2P7_MUSDO</name>
<keyword evidence="13" id="KW-1185">Reference proteome</keyword>
<dbReference type="GO" id="GO:0005829">
    <property type="term" value="C:cytosol"/>
    <property type="evidence" value="ECO:0007669"/>
    <property type="project" value="TreeGrafter"/>
</dbReference>
<dbReference type="GO" id="GO:0051920">
    <property type="term" value="F:peroxiredoxin activity"/>
    <property type="evidence" value="ECO:0007669"/>
    <property type="project" value="InterPro"/>
</dbReference>
<dbReference type="KEGG" id="mde:101887675"/>
<dbReference type="Gene3D" id="3.40.30.10">
    <property type="entry name" value="Glutaredoxin"/>
    <property type="match status" value="1"/>
</dbReference>
<dbReference type="AlphaFoldDB" id="A0A1I8N2P7"/>
<accession>A0A1I8N2P7</accession>
<keyword evidence="1 9" id="KW-0575">Peroxidase</keyword>
<dbReference type="VEuPathDB" id="VectorBase:MDOMA2_011625"/>
<dbReference type="VEuPathDB" id="VectorBase:MDOA010891"/>
<dbReference type="Pfam" id="PF00578">
    <property type="entry name" value="AhpC-TSA"/>
    <property type="match status" value="1"/>
</dbReference>
<protein>
    <recommendedName>
        <fullName evidence="6">1-Cys peroxiredoxin</fullName>
    </recommendedName>
</protein>
<evidence type="ECO:0000313" key="12">
    <source>
        <dbReference type="EnsemblMetazoa" id="MDOA010891-PA"/>
    </source>
</evidence>
<dbReference type="Proteomes" id="UP001652621">
    <property type="component" value="Unplaced"/>
</dbReference>
<dbReference type="InterPro" id="IPR000866">
    <property type="entry name" value="AhpC/TSA"/>
</dbReference>
<dbReference type="RefSeq" id="XP_005182562.1">
    <property type="nucleotide sequence ID" value="XM_005182505.3"/>
</dbReference>
<organism evidence="12">
    <name type="scientific">Musca domestica</name>
    <name type="common">House fly</name>
    <dbReference type="NCBI Taxonomy" id="7370"/>
    <lineage>
        <taxon>Eukaryota</taxon>
        <taxon>Metazoa</taxon>
        <taxon>Ecdysozoa</taxon>
        <taxon>Arthropoda</taxon>
        <taxon>Hexapoda</taxon>
        <taxon>Insecta</taxon>
        <taxon>Pterygota</taxon>
        <taxon>Neoptera</taxon>
        <taxon>Endopterygota</taxon>
        <taxon>Diptera</taxon>
        <taxon>Brachycera</taxon>
        <taxon>Muscomorpha</taxon>
        <taxon>Muscoidea</taxon>
        <taxon>Muscidae</taxon>
        <taxon>Musca</taxon>
    </lineage>
</organism>
<keyword evidence="3 9" id="KW-0560">Oxidoreductase</keyword>
<dbReference type="PANTHER" id="PTHR43503">
    <property type="entry name" value="MCG48959-RELATED"/>
    <property type="match status" value="1"/>
</dbReference>
<evidence type="ECO:0000313" key="14">
    <source>
        <dbReference type="RefSeq" id="XP_005182562.1"/>
    </source>
</evidence>
<evidence type="ECO:0000256" key="3">
    <source>
        <dbReference type="ARBA" id="ARBA00023002"/>
    </source>
</evidence>
<evidence type="ECO:0000313" key="13">
    <source>
        <dbReference type="Proteomes" id="UP001652621"/>
    </source>
</evidence>
<dbReference type="OrthoDB" id="2996783at2759"/>
<dbReference type="InterPro" id="IPR013766">
    <property type="entry name" value="Thioredoxin_domain"/>
</dbReference>
<dbReference type="STRING" id="7370.A0A1I8N2P7"/>
<evidence type="ECO:0000256" key="1">
    <source>
        <dbReference type="ARBA" id="ARBA00022559"/>
    </source>
</evidence>
<dbReference type="PROSITE" id="PS51352">
    <property type="entry name" value="THIOREDOXIN_2"/>
    <property type="match status" value="1"/>
</dbReference>
<dbReference type="EnsemblMetazoa" id="MDOA010891-RA">
    <property type="protein sequence ID" value="MDOA010891-PA"/>
    <property type="gene ID" value="MDOA010891"/>
</dbReference>
<dbReference type="InterPro" id="IPR045020">
    <property type="entry name" value="PRX_1cys"/>
</dbReference>
<dbReference type="SUPFAM" id="SSF52833">
    <property type="entry name" value="Thioredoxin-like"/>
    <property type="match status" value="1"/>
</dbReference>
<evidence type="ECO:0000256" key="4">
    <source>
        <dbReference type="ARBA" id="ARBA00023284"/>
    </source>
</evidence>
<dbReference type="PANTHER" id="PTHR43503:SF4">
    <property type="entry name" value="PEROXIREDOXIN-6"/>
    <property type="match status" value="1"/>
</dbReference>
<proteinExistence type="inferred from homology"/>
<dbReference type="FunFam" id="3.40.30.10:FF:000011">
    <property type="entry name" value="Peroxiredoxin PRX1"/>
    <property type="match status" value="1"/>
</dbReference>
<dbReference type="CDD" id="cd03016">
    <property type="entry name" value="PRX_1cys"/>
    <property type="match status" value="1"/>
</dbReference>
<dbReference type="eggNOG" id="KOG0854">
    <property type="taxonomic scope" value="Eukaryota"/>
</dbReference>
<dbReference type="InterPro" id="IPR036249">
    <property type="entry name" value="Thioredoxin-like_sf"/>
</dbReference>
<dbReference type="Gene3D" id="3.30.1020.10">
    <property type="entry name" value="Antioxidant, Horf6, Chain A, domain2"/>
    <property type="match status" value="1"/>
</dbReference>
<reference evidence="12" key="1">
    <citation type="submission" date="2020-05" db="UniProtKB">
        <authorList>
            <consortium name="EnsemblMetazoa"/>
        </authorList>
    </citation>
    <scope>IDENTIFICATION</scope>
    <source>
        <strain evidence="12">Aabys</strain>
    </source>
</reference>
<dbReference type="Pfam" id="PF10417">
    <property type="entry name" value="1-cysPrx_C"/>
    <property type="match status" value="1"/>
</dbReference>